<organism evidence="1 2">
    <name type="scientific">Turnera subulata</name>
    <dbReference type="NCBI Taxonomy" id="218843"/>
    <lineage>
        <taxon>Eukaryota</taxon>
        <taxon>Viridiplantae</taxon>
        <taxon>Streptophyta</taxon>
        <taxon>Embryophyta</taxon>
        <taxon>Tracheophyta</taxon>
        <taxon>Spermatophyta</taxon>
        <taxon>Magnoliopsida</taxon>
        <taxon>eudicotyledons</taxon>
        <taxon>Gunneridae</taxon>
        <taxon>Pentapetalae</taxon>
        <taxon>rosids</taxon>
        <taxon>fabids</taxon>
        <taxon>Malpighiales</taxon>
        <taxon>Passifloraceae</taxon>
        <taxon>Turnera</taxon>
    </lineage>
</organism>
<gene>
    <name evidence="1" type="ORF">Tsubulata_037880</name>
</gene>
<protein>
    <submittedName>
        <fullName evidence="1">Uncharacterized protein</fullName>
    </submittedName>
</protein>
<name>A0A9Q0FAI5_9ROSI</name>
<proteinExistence type="predicted"/>
<keyword evidence="2" id="KW-1185">Reference proteome</keyword>
<reference evidence="1" key="2">
    <citation type="journal article" date="2023" name="Plants (Basel)">
        <title>Annotation of the Turnera subulata (Passifloraceae) Draft Genome Reveals the S-Locus Evolved after the Divergence of Turneroideae from Passifloroideae in a Stepwise Manner.</title>
        <authorList>
            <person name="Henning P.M."/>
            <person name="Roalson E.H."/>
            <person name="Mir W."/>
            <person name="McCubbin A.G."/>
            <person name="Shore J.S."/>
        </authorList>
    </citation>
    <scope>NUCLEOTIDE SEQUENCE</scope>
    <source>
        <strain evidence="1">F60SS</strain>
    </source>
</reference>
<evidence type="ECO:0000313" key="1">
    <source>
        <dbReference type="EMBL" id="KAJ4827933.1"/>
    </source>
</evidence>
<evidence type="ECO:0000313" key="2">
    <source>
        <dbReference type="Proteomes" id="UP001141552"/>
    </source>
</evidence>
<dbReference type="AlphaFoldDB" id="A0A9Q0FAI5"/>
<dbReference type="Proteomes" id="UP001141552">
    <property type="component" value="Unassembled WGS sequence"/>
</dbReference>
<dbReference type="EMBL" id="JAKUCV010006301">
    <property type="protein sequence ID" value="KAJ4827933.1"/>
    <property type="molecule type" value="Genomic_DNA"/>
</dbReference>
<dbReference type="OrthoDB" id="622408at2759"/>
<accession>A0A9Q0FAI5</accession>
<sequence length="87" mass="9642">MSGSRRQWGYFVKMRDSGFEPDENTMVIMLSLCAEVGDLSLGRWIHCQAMGRELWGGVWGTEGLPIPFSVIPSAKAPVALFIGRARL</sequence>
<comment type="caution">
    <text evidence="1">The sequence shown here is derived from an EMBL/GenBank/DDBJ whole genome shotgun (WGS) entry which is preliminary data.</text>
</comment>
<reference evidence="1" key="1">
    <citation type="submission" date="2022-02" db="EMBL/GenBank/DDBJ databases">
        <authorList>
            <person name="Henning P.M."/>
            <person name="McCubbin A.G."/>
            <person name="Shore J.S."/>
        </authorList>
    </citation>
    <scope>NUCLEOTIDE SEQUENCE</scope>
    <source>
        <strain evidence="1">F60SS</strain>
        <tissue evidence="1">Leaves</tissue>
    </source>
</reference>